<accession>A0A423VST3</accession>
<evidence type="ECO:0000313" key="3">
    <source>
        <dbReference type="Proteomes" id="UP000285146"/>
    </source>
</evidence>
<reference evidence="2 3" key="1">
    <citation type="submission" date="2015-09" db="EMBL/GenBank/DDBJ databases">
        <title>Host preference determinants of Valsa canker pathogens revealed by comparative genomics.</title>
        <authorList>
            <person name="Yin Z."/>
            <person name="Huang L."/>
        </authorList>
    </citation>
    <scope>NUCLEOTIDE SEQUENCE [LARGE SCALE GENOMIC DNA]</scope>
    <source>
        <strain evidence="2 3">SXYLt</strain>
    </source>
</reference>
<gene>
    <name evidence="2" type="ORF">VPNG_09328</name>
</gene>
<comment type="caution">
    <text evidence="2">The sequence shown here is derived from an EMBL/GenBank/DDBJ whole genome shotgun (WGS) entry which is preliminary data.</text>
</comment>
<name>A0A423VST3_9PEZI</name>
<protein>
    <submittedName>
        <fullName evidence="2">Uncharacterized protein</fullName>
    </submittedName>
</protein>
<feature type="compositionally biased region" description="Polar residues" evidence="1">
    <location>
        <begin position="101"/>
        <end position="110"/>
    </location>
</feature>
<evidence type="ECO:0000256" key="1">
    <source>
        <dbReference type="SAM" id="MobiDB-lite"/>
    </source>
</evidence>
<sequence>MASSRCWERTIAIDFSSLTTSADAAPLPLTGRWYKLSRRVVWMDGVLSPFKLQDRRDRALAAETSKSLQAQQQEGDNTDESDKSDASDSAVSLLPLPQPQPRTKSSAPDI</sequence>
<keyword evidence="3" id="KW-1185">Reference proteome</keyword>
<feature type="compositionally biased region" description="Polar residues" evidence="1">
    <location>
        <begin position="64"/>
        <end position="75"/>
    </location>
</feature>
<dbReference type="EMBL" id="LKEB01000077">
    <property type="protein sequence ID" value="ROV94147.1"/>
    <property type="molecule type" value="Genomic_DNA"/>
</dbReference>
<proteinExistence type="predicted"/>
<dbReference type="InParanoid" id="A0A423VST3"/>
<feature type="region of interest" description="Disordered" evidence="1">
    <location>
        <begin position="59"/>
        <end position="110"/>
    </location>
</feature>
<organism evidence="2 3">
    <name type="scientific">Cytospora leucostoma</name>
    <dbReference type="NCBI Taxonomy" id="1230097"/>
    <lineage>
        <taxon>Eukaryota</taxon>
        <taxon>Fungi</taxon>
        <taxon>Dikarya</taxon>
        <taxon>Ascomycota</taxon>
        <taxon>Pezizomycotina</taxon>
        <taxon>Sordariomycetes</taxon>
        <taxon>Sordariomycetidae</taxon>
        <taxon>Diaporthales</taxon>
        <taxon>Cytosporaceae</taxon>
        <taxon>Cytospora</taxon>
    </lineage>
</organism>
<evidence type="ECO:0000313" key="2">
    <source>
        <dbReference type="EMBL" id="ROV94147.1"/>
    </source>
</evidence>
<dbReference type="AlphaFoldDB" id="A0A423VST3"/>
<dbReference type="Proteomes" id="UP000285146">
    <property type="component" value="Unassembled WGS sequence"/>
</dbReference>